<keyword evidence="1" id="KW-0472">Membrane</keyword>
<protein>
    <recommendedName>
        <fullName evidence="4">Intracellular septation protein A</fullName>
    </recommendedName>
</protein>
<keyword evidence="1" id="KW-1133">Transmembrane helix</keyword>
<evidence type="ECO:0000256" key="1">
    <source>
        <dbReference type="SAM" id="Phobius"/>
    </source>
</evidence>
<keyword evidence="1" id="KW-0812">Transmembrane</keyword>
<feature type="transmembrane region" description="Helical" evidence="1">
    <location>
        <begin position="154"/>
        <end position="175"/>
    </location>
</feature>
<proteinExistence type="predicted"/>
<feature type="transmembrane region" description="Helical" evidence="1">
    <location>
        <begin position="28"/>
        <end position="44"/>
    </location>
</feature>
<feature type="transmembrane region" description="Helical" evidence="1">
    <location>
        <begin position="77"/>
        <end position="98"/>
    </location>
</feature>
<organism evidence="2 3">
    <name type="scientific">Methanoculleus frigidifontis</name>
    <dbReference type="NCBI Taxonomy" id="2584085"/>
    <lineage>
        <taxon>Archaea</taxon>
        <taxon>Methanobacteriati</taxon>
        <taxon>Methanobacteriota</taxon>
        <taxon>Stenosarchaea group</taxon>
        <taxon>Methanomicrobia</taxon>
        <taxon>Methanomicrobiales</taxon>
        <taxon>Methanomicrobiaceae</taxon>
        <taxon>Methanoculleus</taxon>
    </lineage>
</organism>
<evidence type="ECO:0000313" key="3">
    <source>
        <dbReference type="Proteomes" id="UP001168338"/>
    </source>
</evidence>
<dbReference type="RefSeq" id="WP_301663432.1">
    <property type="nucleotide sequence ID" value="NZ_VCYH01000003.1"/>
</dbReference>
<dbReference type="Proteomes" id="UP001168338">
    <property type="component" value="Unassembled WGS sequence"/>
</dbReference>
<accession>A0ABT8M8T2</accession>
<reference evidence="2" key="1">
    <citation type="submission" date="2019-05" db="EMBL/GenBank/DDBJ databases">
        <title>Methanoculleus sp. FWC-SCC1, a methanogenic archaeon isolated from deep marine cold seep.</title>
        <authorList>
            <person name="Chen Y.-W."/>
            <person name="Chen S.-C."/>
            <person name="Teng N.-H."/>
            <person name="Lai M.-C."/>
        </authorList>
    </citation>
    <scope>NUCLEOTIDE SEQUENCE</scope>
    <source>
        <strain evidence="2">FWC-SCC1</strain>
    </source>
</reference>
<evidence type="ECO:0000313" key="2">
    <source>
        <dbReference type="EMBL" id="MDN7024333.1"/>
    </source>
</evidence>
<gene>
    <name evidence="2" type="ORF">FGU65_05410</name>
</gene>
<sequence length="253" mass="27054">MNILKQLAAEFAPWISFCLLPGDTMEELGIALIAGLVSTVVLNFNGIRKRYLFPVTTLVFFVVMCIAVIGLQSVPVAGFLGILAYGTLAALSWGSLLAGRPFTMDYAGEDVSEEGRKMPEYLSINRILTGVWAITLTVGLGEMVFEYGSPTPPGLLQMFIPWASFVVGWPLRSGIPGTRWHGRRRLPVAASDEEGNHPGTAGVLSCRGALTRPPAHFPRCGWPGSGDGMGVMRIANFYGAGSEGSSRTGPTGF</sequence>
<dbReference type="EMBL" id="VCYH01000003">
    <property type="protein sequence ID" value="MDN7024333.1"/>
    <property type="molecule type" value="Genomic_DNA"/>
</dbReference>
<keyword evidence="3" id="KW-1185">Reference proteome</keyword>
<evidence type="ECO:0008006" key="4">
    <source>
        <dbReference type="Google" id="ProtNLM"/>
    </source>
</evidence>
<name>A0ABT8M8T2_9EURY</name>
<comment type="caution">
    <text evidence="2">The sequence shown here is derived from an EMBL/GenBank/DDBJ whole genome shotgun (WGS) entry which is preliminary data.</text>
</comment>
<feature type="transmembrane region" description="Helical" evidence="1">
    <location>
        <begin position="51"/>
        <end position="71"/>
    </location>
</feature>
<feature type="transmembrane region" description="Helical" evidence="1">
    <location>
        <begin position="127"/>
        <end position="148"/>
    </location>
</feature>